<dbReference type="PROSITE" id="PS50405">
    <property type="entry name" value="GST_CTER"/>
    <property type="match status" value="1"/>
</dbReference>
<dbReference type="SUPFAM" id="SSF52833">
    <property type="entry name" value="Thioredoxin-like"/>
    <property type="match status" value="1"/>
</dbReference>
<reference evidence="4" key="1">
    <citation type="submission" date="2022-05" db="EMBL/GenBank/DDBJ databases">
        <authorList>
            <person name="Jo J.-H."/>
            <person name="Im W.-T."/>
        </authorList>
    </citation>
    <scope>NUCLEOTIDE SEQUENCE</scope>
    <source>
        <strain evidence="4">SE158</strain>
    </source>
</reference>
<proteinExistence type="inferred from homology"/>
<dbReference type="SUPFAM" id="SSF47616">
    <property type="entry name" value="GST C-terminal domain-like"/>
    <property type="match status" value="1"/>
</dbReference>
<comment type="similarity">
    <text evidence="1">Belongs to the GST superfamily.</text>
</comment>
<evidence type="ECO:0000259" key="3">
    <source>
        <dbReference type="PROSITE" id="PS50405"/>
    </source>
</evidence>
<dbReference type="SFLD" id="SFLDG01150">
    <property type="entry name" value="Main.1:_Beta-like"/>
    <property type="match status" value="1"/>
</dbReference>
<dbReference type="Pfam" id="PF00043">
    <property type="entry name" value="GST_C"/>
    <property type="match status" value="1"/>
</dbReference>
<dbReference type="PANTHER" id="PTHR44051">
    <property type="entry name" value="GLUTATHIONE S-TRANSFERASE-RELATED"/>
    <property type="match status" value="1"/>
</dbReference>
<dbReference type="RefSeq" id="WP_249848370.1">
    <property type="nucleotide sequence ID" value="NZ_JAMGBD010000001.1"/>
</dbReference>
<feature type="domain" description="GST N-terminal" evidence="2">
    <location>
        <begin position="1"/>
        <end position="82"/>
    </location>
</feature>
<dbReference type="PROSITE" id="PS50404">
    <property type="entry name" value="GST_NTER"/>
    <property type="match status" value="1"/>
</dbReference>
<protein>
    <submittedName>
        <fullName evidence="4">Glutathione S-transferase family protein</fullName>
    </submittedName>
</protein>
<dbReference type="InterPro" id="IPR004045">
    <property type="entry name" value="Glutathione_S-Trfase_N"/>
</dbReference>
<dbReference type="Pfam" id="PF02798">
    <property type="entry name" value="GST_N"/>
    <property type="match status" value="1"/>
</dbReference>
<feature type="domain" description="GST C-terminal" evidence="3">
    <location>
        <begin position="87"/>
        <end position="212"/>
    </location>
</feature>
<dbReference type="EMBL" id="JAMGBD010000001">
    <property type="protein sequence ID" value="MCL6684087.1"/>
    <property type="molecule type" value="Genomic_DNA"/>
</dbReference>
<evidence type="ECO:0000313" key="4">
    <source>
        <dbReference type="EMBL" id="MCL6684087.1"/>
    </source>
</evidence>
<comment type="caution">
    <text evidence="4">The sequence shown here is derived from an EMBL/GenBank/DDBJ whole genome shotgun (WGS) entry which is preliminary data.</text>
</comment>
<evidence type="ECO:0000259" key="2">
    <source>
        <dbReference type="PROSITE" id="PS50404"/>
    </source>
</evidence>
<dbReference type="Proteomes" id="UP001165363">
    <property type="component" value="Unassembled WGS sequence"/>
</dbReference>
<dbReference type="Gene3D" id="1.20.1050.10">
    <property type="match status" value="1"/>
</dbReference>
<dbReference type="SFLD" id="SFLDG00358">
    <property type="entry name" value="Main_(cytGST)"/>
    <property type="match status" value="1"/>
</dbReference>
<dbReference type="InterPro" id="IPR004046">
    <property type="entry name" value="GST_C"/>
</dbReference>
<organism evidence="4 5">
    <name type="scientific">Sphingomonas alba</name>
    <dbReference type="NCBI Taxonomy" id="2908208"/>
    <lineage>
        <taxon>Bacteria</taxon>
        <taxon>Pseudomonadati</taxon>
        <taxon>Pseudomonadota</taxon>
        <taxon>Alphaproteobacteria</taxon>
        <taxon>Sphingomonadales</taxon>
        <taxon>Sphingomonadaceae</taxon>
        <taxon>Sphingomonas</taxon>
    </lineage>
</organism>
<accession>A0ABT0RN57</accession>
<name>A0ABT0RN57_9SPHN</name>
<gene>
    <name evidence="4" type="ORF">LZ536_09275</name>
</gene>
<dbReference type="InterPro" id="IPR036249">
    <property type="entry name" value="Thioredoxin-like_sf"/>
</dbReference>
<dbReference type="SFLD" id="SFLDS00019">
    <property type="entry name" value="Glutathione_Transferase_(cytos"/>
    <property type="match status" value="1"/>
</dbReference>
<dbReference type="InterPro" id="IPR010987">
    <property type="entry name" value="Glutathione-S-Trfase_C-like"/>
</dbReference>
<dbReference type="Gene3D" id="3.40.30.10">
    <property type="entry name" value="Glutaredoxin"/>
    <property type="match status" value="1"/>
</dbReference>
<sequence length="212" mass="23813">MKLYSFPPSPNVRKVSAVISHLGIADVDMQLVNLAKGEQRLSDFLSINPMGRLPALVDDDGFVLWESNAICQFLCERQGASAFYPNDARTRADIARWLFWDASSWAQATEILTHENVRKPMMQIGQPDAERILEGEERFRPLAKLLNDQLADRPFLAGNHVTLADFVVAGSATYLERGQFPVKGLPNLQAWWARLHEIPAWKDTVPSSQLPS</sequence>
<evidence type="ECO:0000256" key="1">
    <source>
        <dbReference type="RuleBase" id="RU003494"/>
    </source>
</evidence>
<dbReference type="InterPro" id="IPR036282">
    <property type="entry name" value="Glutathione-S-Trfase_C_sf"/>
</dbReference>
<dbReference type="PANTHER" id="PTHR44051:SF2">
    <property type="entry name" value="HYPOTHETICAL GLUTATHIONE S-TRANSFERASE LIKE PROTEIN"/>
    <property type="match status" value="1"/>
</dbReference>
<evidence type="ECO:0000313" key="5">
    <source>
        <dbReference type="Proteomes" id="UP001165363"/>
    </source>
</evidence>
<keyword evidence="5" id="KW-1185">Reference proteome</keyword>
<dbReference type="CDD" id="cd00570">
    <property type="entry name" value="GST_N_family"/>
    <property type="match status" value="1"/>
</dbReference>
<dbReference type="InterPro" id="IPR040079">
    <property type="entry name" value="Glutathione_S-Trfase"/>
</dbReference>